<sequence>MTRVKDAAGSISLFAIPVILYAAWLGGSLTIPVTVDGLTGSVLLVVTLMAALVLPRVPWAFAVTGALVVVTALAFAQLPATVLFSVPAPALLAAAALLAWLFNRTPRRQDPWLARLEGLLVGRYGVSRRRAKELVAEAPAAARQKPVARYARELADAEPPRRRGDWPLLPLLVLTAVFGAAVDGQWVLAGIGAVVLAWSLWNYRGTLRRS</sequence>
<evidence type="ECO:0000313" key="3">
    <source>
        <dbReference type="Proteomes" id="UP000219612"/>
    </source>
</evidence>
<proteinExistence type="predicted"/>
<dbReference type="EMBL" id="OBDY01000007">
    <property type="protein sequence ID" value="SNY45282.1"/>
    <property type="molecule type" value="Genomic_DNA"/>
</dbReference>
<feature type="transmembrane region" description="Helical" evidence="1">
    <location>
        <begin position="171"/>
        <end position="201"/>
    </location>
</feature>
<organism evidence="2 3">
    <name type="scientific">Paractinoplanes atraurantiacus</name>
    <dbReference type="NCBI Taxonomy" id="1036182"/>
    <lineage>
        <taxon>Bacteria</taxon>
        <taxon>Bacillati</taxon>
        <taxon>Actinomycetota</taxon>
        <taxon>Actinomycetes</taxon>
        <taxon>Micromonosporales</taxon>
        <taxon>Micromonosporaceae</taxon>
        <taxon>Paractinoplanes</taxon>
    </lineage>
</organism>
<reference evidence="2 3" key="1">
    <citation type="submission" date="2017-09" db="EMBL/GenBank/DDBJ databases">
        <authorList>
            <person name="Ehlers B."/>
            <person name="Leendertz F.H."/>
        </authorList>
    </citation>
    <scope>NUCLEOTIDE SEQUENCE [LARGE SCALE GENOMIC DNA]</scope>
    <source>
        <strain evidence="2 3">CGMCC 4.6857</strain>
    </source>
</reference>
<keyword evidence="3" id="KW-1185">Reference proteome</keyword>
<name>A0A285IBD7_9ACTN</name>
<evidence type="ECO:0000313" key="2">
    <source>
        <dbReference type="EMBL" id="SNY45282.1"/>
    </source>
</evidence>
<evidence type="ECO:0000256" key="1">
    <source>
        <dbReference type="SAM" id="Phobius"/>
    </source>
</evidence>
<dbReference type="AlphaFoldDB" id="A0A285IBD7"/>
<keyword evidence="1" id="KW-0812">Transmembrane</keyword>
<keyword evidence="1" id="KW-0472">Membrane</keyword>
<dbReference type="Proteomes" id="UP000219612">
    <property type="component" value="Unassembled WGS sequence"/>
</dbReference>
<feature type="transmembrane region" description="Helical" evidence="1">
    <location>
        <begin position="7"/>
        <end position="25"/>
    </location>
</feature>
<protein>
    <submittedName>
        <fullName evidence="2">Uncharacterized protein</fullName>
    </submittedName>
</protein>
<feature type="transmembrane region" description="Helical" evidence="1">
    <location>
        <begin position="82"/>
        <end position="102"/>
    </location>
</feature>
<gene>
    <name evidence="2" type="ORF">SAMN05421748_107201</name>
</gene>
<accession>A0A285IBD7</accession>
<feature type="transmembrane region" description="Helical" evidence="1">
    <location>
        <begin position="31"/>
        <end position="52"/>
    </location>
</feature>
<keyword evidence="1" id="KW-1133">Transmembrane helix</keyword>
<feature type="transmembrane region" description="Helical" evidence="1">
    <location>
        <begin position="59"/>
        <end position="76"/>
    </location>
</feature>